<dbReference type="RefSeq" id="WP_102922277.1">
    <property type="nucleotide sequence ID" value="NZ_LJSN01000001.1"/>
</dbReference>
<gene>
    <name evidence="1" type="ORF">AOB60_00110</name>
</gene>
<evidence type="ECO:0000313" key="1">
    <source>
        <dbReference type="EMBL" id="PNE43388.1"/>
    </source>
</evidence>
<accession>A0A2N8PQU8</accession>
<protein>
    <submittedName>
        <fullName evidence="1">Uncharacterized protein</fullName>
    </submittedName>
</protein>
<comment type="caution">
    <text evidence="1">The sequence shown here is derived from an EMBL/GenBank/DDBJ whole genome shotgun (WGS) entry which is preliminary data.</text>
</comment>
<organism evidence="1 2">
    <name type="scientific">Streptomyces noursei</name>
    <name type="common">Streptomyces albulus</name>
    <dbReference type="NCBI Taxonomy" id="1971"/>
    <lineage>
        <taxon>Bacteria</taxon>
        <taxon>Bacillati</taxon>
        <taxon>Actinomycetota</taxon>
        <taxon>Actinomycetes</taxon>
        <taxon>Kitasatosporales</taxon>
        <taxon>Streptomycetaceae</taxon>
        <taxon>Streptomyces</taxon>
    </lineage>
</organism>
<proteinExistence type="predicted"/>
<reference evidence="2" key="1">
    <citation type="submission" date="2015-09" db="EMBL/GenBank/DDBJ databases">
        <authorList>
            <person name="Graham D.E."/>
            <person name="Mahan K.M."/>
            <person name="Klingeman D.M."/>
            <person name="Fida T."/>
            <person name="Giannone R.J."/>
            <person name="Hettich R.L."/>
            <person name="Parry R.J."/>
            <person name="Spain J.C."/>
        </authorList>
    </citation>
    <scope>NUCLEOTIDE SEQUENCE [LARGE SCALE GENOMIC DNA]</scope>
    <source>
        <strain evidence="2">JCM 4701</strain>
    </source>
</reference>
<dbReference type="EMBL" id="LJSN01000001">
    <property type="protein sequence ID" value="PNE43388.1"/>
    <property type="molecule type" value="Genomic_DNA"/>
</dbReference>
<dbReference type="AlphaFoldDB" id="A0A2N8PQU8"/>
<name>A0A2N8PQU8_STRNR</name>
<dbReference type="Proteomes" id="UP000236047">
    <property type="component" value="Unassembled WGS sequence"/>
</dbReference>
<sequence>MQNHVKTPGGLGTGSGPEYVRSGARVTCYRALCDNEPTHVLIHTTHEGQKLRLGAHCAPCLENQIRPAAEVDAANERDILRGGTGGMNGLPDTRWSMRKFTVEEAAEIELIKAGELVETYRAPGVFEWRPPVGTDNEEQ</sequence>
<keyword evidence="2" id="KW-1185">Reference proteome</keyword>
<evidence type="ECO:0000313" key="2">
    <source>
        <dbReference type="Proteomes" id="UP000236047"/>
    </source>
</evidence>